<dbReference type="OrthoDB" id="3799527at2759"/>
<organism evidence="2 3">
    <name type="scientific">Massariosphaeria phaeospora</name>
    <dbReference type="NCBI Taxonomy" id="100035"/>
    <lineage>
        <taxon>Eukaryota</taxon>
        <taxon>Fungi</taxon>
        <taxon>Dikarya</taxon>
        <taxon>Ascomycota</taxon>
        <taxon>Pezizomycotina</taxon>
        <taxon>Dothideomycetes</taxon>
        <taxon>Pleosporomycetidae</taxon>
        <taxon>Pleosporales</taxon>
        <taxon>Pleosporales incertae sedis</taxon>
        <taxon>Massariosphaeria</taxon>
    </lineage>
</organism>
<keyword evidence="3" id="KW-1185">Reference proteome</keyword>
<name>A0A7C8MQ86_9PLEO</name>
<protein>
    <submittedName>
        <fullName evidence="2">Uncharacterized protein</fullName>
    </submittedName>
</protein>
<feature type="region of interest" description="Disordered" evidence="1">
    <location>
        <begin position="260"/>
        <end position="279"/>
    </location>
</feature>
<evidence type="ECO:0000313" key="3">
    <source>
        <dbReference type="Proteomes" id="UP000481861"/>
    </source>
</evidence>
<evidence type="ECO:0000256" key="1">
    <source>
        <dbReference type="SAM" id="MobiDB-lite"/>
    </source>
</evidence>
<accession>A0A7C8MQ86</accession>
<gene>
    <name evidence="2" type="ORF">BDV95DRAFT_381941</name>
</gene>
<proteinExistence type="predicted"/>
<sequence>MSVWDKLSVEVYDEIFSHLAVPTVNYSYVLHTFDDICGIDRLNYGDGDGFMQLRFVCKAFDRAITRAYFKEKPAVFHACQERAVQRLQEYIIDEQTVIAPQVTRLEIDLSPAVLHLFDTNYRGYYTESVAGPGNVHAFISKLEEAVSKLPKLERLVVTTKEKVRSEGPVDVDSDDNDDEERGPVLDLDLVKHVRSNIARIFSSPRIRLRLLTYLRLVLPCAHDLATIGAQISDDIAMQLRHLYLECIDGTGPGGDRYYTKHWQGDSDSDGDETHPYSNLQKRFPNKNHMADLSTLISRCHSLKSLGLAGTQCMDLRSLNWRPTKAGLENIYISRGIMPSSTLLSLLSPAASSPGLASNIVSFQIEDVQLLDCTWELVFDHLVSCPLLRFIHVYNLVYARYGESAHLRLHNNRPWENNEMIWSEEDGDILRLRDVVRKVQERGGDPSADLVEFAAGYDTSDEE</sequence>
<dbReference type="AlphaFoldDB" id="A0A7C8MQ86"/>
<reference evidence="2 3" key="1">
    <citation type="submission" date="2020-01" db="EMBL/GenBank/DDBJ databases">
        <authorList>
            <consortium name="DOE Joint Genome Institute"/>
            <person name="Haridas S."/>
            <person name="Albert R."/>
            <person name="Binder M."/>
            <person name="Bloem J."/>
            <person name="Labutti K."/>
            <person name="Salamov A."/>
            <person name="Andreopoulos B."/>
            <person name="Baker S.E."/>
            <person name="Barry K."/>
            <person name="Bills G."/>
            <person name="Bluhm B.H."/>
            <person name="Cannon C."/>
            <person name="Castanera R."/>
            <person name="Culley D.E."/>
            <person name="Daum C."/>
            <person name="Ezra D."/>
            <person name="Gonzalez J.B."/>
            <person name="Henrissat B."/>
            <person name="Kuo A."/>
            <person name="Liang C."/>
            <person name="Lipzen A."/>
            <person name="Lutzoni F."/>
            <person name="Magnuson J."/>
            <person name="Mondo S."/>
            <person name="Nolan M."/>
            <person name="Ohm R."/>
            <person name="Pangilinan J."/>
            <person name="Park H.-J.H."/>
            <person name="Ramirez L."/>
            <person name="Alfaro M."/>
            <person name="Sun H."/>
            <person name="Tritt A."/>
            <person name="Yoshinaga Y."/>
            <person name="Zwiers L.-H.L."/>
            <person name="Turgeon B.G."/>
            <person name="Goodwin S.B."/>
            <person name="Spatafora J.W."/>
            <person name="Crous P.W."/>
            <person name="Grigoriev I.V."/>
        </authorList>
    </citation>
    <scope>NUCLEOTIDE SEQUENCE [LARGE SCALE GENOMIC DNA]</scope>
    <source>
        <strain evidence="2 3">CBS 611.86</strain>
    </source>
</reference>
<comment type="caution">
    <text evidence="2">The sequence shown here is derived from an EMBL/GenBank/DDBJ whole genome shotgun (WGS) entry which is preliminary data.</text>
</comment>
<evidence type="ECO:0000313" key="2">
    <source>
        <dbReference type="EMBL" id="KAF2872365.1"/>
    </source>
</evidence>
<dbReference type="Proteomes" id="UP000481861">
    <property type="component" value="Unassembled WGS sequence"/>
</dbReference>
<dbReference type="EMBL" id="JAADJZ010000009">
    <property type="protein sequence ID" value="KAF2872365.1"/>
    <property type="molecule type" value="Genomic_DNA"/>
</dbReference>